<dbReference type="PROSITE" id="PS50011">
    <property type="entry name" value="PROTEIN_KINASE_DOM"/>
    <property type="match status" value="1"/>
</dbReference>
<dbReference type="PROSITE" id="PS00107">
    <property type="entry name" value="PROTEIN_KINASE_ATP"/>
    <property type="match status" value="1"/>
</dbReference>
<dbReference type="InterPro" id="IPR017441">
    <property type="entry name" value="Protein_kinase_ATP_BS"/>
</dbReference>
<feature type="compositionally biased region" description="Low complexity" evidence="7">
    <location>
        <begin position="582"/>
        <end position="591"/>
    </location>
</feature>
<feature type="compositionally biased region" description="Basic and acidic residues" evidence="7">
    <location>
        <begin position="529"/>
        <end position="546"/>
    </location>
</feature>
<keyword evidence="2" id="KW-0808">Transferase</keyword>
<feature type="binding site" evidence="6">
    <location>
        <position position="653"/>
    </location>
    <ligand>
        <name>ATP</name>
        <dbReference type="ChEBI" id="CHEBI:30616"/>
    </ligand>
</feature>
<dbReference type="EMBL" id="KQ434923">
    <property type="protein sequence ID" value="KZC11503.1"/>
    <property type="molecule type" value="Genomic_DNA"/>
</dbReference>
<dbReference type="GO" id="GO:0007059">
    <property type="term" value="P:chromosome segregation"/>
    <property type="evidence" value="ECO:0007669"/>
    <property type="project" value="TreeGrafter"/>
</dbReference>
<reference evidence="9 10" key="1">
    <citation type="submission" date="2015-07" db="EMBL/GenBank/DDBJ databases">
        <title>The genome of Dufourea novaeangliae.</title>
        <authorList>
            <person name="Pan H."/>
            <person name="Kapheim K."/>
        </authorList>
    </citation>
    <scope>NUCLEOTIDE SEQUENCE [LARGE SCALE GENOMIC DNA]</scope>
    <source>
        <strain evidence="9">0120121106</strain>
        <tissue evidence="9">Whole body</tissue>
    </source>
</reference>
<dbReference type="Pfam" id="PF00069">
    <property type="entry name" value="Pkinase"/>
    <property type="match status" value="1"/>
</dbReference>
<dbReference type="GO" id="GO:0007094">
    <property type="term" value="P:mitotic spindle assembly checkpoint signaling"/>
    <property type="evidence" value="ECO:0007669"/>
    <property type="project" value="TreeGrafter"/>
</dbReference>
<dbReference type="Gene3D" id="3.30.200.20">
    <property type="entry name" value="Phosphorylase Kinase, domain 1"/>
    <property type="match status" value="1"/>
</dbReference>
<feature type="compositionally biased region" description="Polar residues" evidence="7">
    <location>
        <begin position="15"/>
        <end position="25"/>
    </location>
</feature>
<feature type="compositionally biased region" description="Polar residues" evidence="7">
    <location>
        <begin position="500"/>
        <end position="525"/>
    </location>
</feature>
<name>A0A154PI45_DUFNO</name>
<dbReference type="InterPro" id="IPR008271">
    <property type="entry name" value="Ser/Thr_kinase_AS"/>
</dbReference>
<evidence type="ECO:0000256" key="5">
    <source>
        <dbReference type="ARBA" id="ARBA00022840"/>
    </source>
</evidence>
<dbReference type="STRING" id="178035.A0A154PI45"/>
<evidence type="ECO:0000256" key="6">
    <source>
        <dbReference type="PROSITE-ProRule" id="PRU10141"/>
    </source>
</evidence>
<keyword evidence="5 6" id="KW-0067">ATP-binding</keyword>
<feature type="region of interest" description="Disordered" evidence="7">
    <location>
        <begin position="15"/>
        <end position="92"/>
    </location>
</feature>
<evidence type="ECO:0000256" key="2">
    <source>
        <dbReference type="ARBA" id="ARBA00022679"/>
    </source>
</evidence>
<evidence type="ECO:0000256" key="1">
    <source>
        <dbReference type="ARBA" id="ARBA00022527"/>
    </source>
</evidence>
<dbReference type="PROSITE" id="PS00108">
    <property type="entry name" value="PROTEIN_KINASE_ST"/>
    <property type="match status" value="1"/>
</dbReference>
<evidence type="ECO:0000313" key="10">
    <source>
        <dbReference type="Proteomes" id="UP000076502"/>
    </source>
</evidence>
<sequence>MSNLSTNGRAVMSSMDYQNHTNSRPKFQPIRVKELLHFYESDDDESEDKPQDSDTESDSDEPQPLSQDDSIENQSNKSLTLPKTEFDNNVQSTSEALPLTATKNLVDSSLVYNTKECHTNNVTAEVHVSIHNNYNTVDSYDNKYKDLRQDNHRTWSINVEVDADTKCETNMTQQCLKSSENDHNAKNEKHGKCEQSSHTQLHCENAFAQEKTFQSEHKTKHVATADIRTKSNEEQACKSDRQSMNKYNSCKVNELESSVFASQNLENLQQPGTCTLQNTNMKMEILDTKATITKHKTHHENVSSNKSDSGTLINSSEQLAVETPMKHVSHGSSRPDPCFSRRNIVQTPQNKLSDVSKGLGLTPVTTSCHWMQSNIKQTPLQSTNINYKDSMQTPKNSIYFATSMVKQETPRYLSTECKVRQPLADTGSFTHNNISNRRLLQGSQLSKVNEKTPKVQDKLSDKNLNHRTSINRQILEASENPAQFFKVNEEMPKVQDKLSNKNLSHRTSVNRQILETSENPTQLESDVNEQLKENKYPHGEDKETMAQKKISAHKHITHSNEDSKDALKPVCNDPQNQYPVANNQSQQQQSNRAAGTAATVQFSMPSNVPISKQTRTVFVKGKEYLILGSLGRGMSGDVLRVQDLTSLELCAIKCVNLNRMDKDSAQGCLEEISMLHKLQAPCVVKMFDYEIKYPMVYVVMEMGDTDFSRLLKTMSQERHIPLTMILYYWTEMLTAVKHIHDNGVIHSDLKPANFLLVKGRLKLIDFGIASSMNADMTSVVKDCPIGTLNYISPEALMDTGGNSDSPTHNVKYKITFKSDVWSLGCILYSLVYGHTPFHHIRSQWAKVNAITNPKPNISFPATLPAGEGDKVISSPPILIDVMRRCLQHDPKTRPTVAELLQVEYVPTTQGRRLTQMPNIPANLLVKIKHALHEDEWRQLTRVLENRRHT</sequence>
<feature type="region of interest" description="Disordered" evidence="7">
    <location>
        <begin position="496"/>
        <end position="597"/>
    </location>
</feature>
<feature type="domain" description="Protein kinase" evidence="8">
    <location>
        <begin position="624"/>
        <end position="905"/>
    </location>
</feature>
<feature type="compositionally biased region" description="Acidic residues" evidence="7">
    <location>
        <begin position="41"/>
        <end position="61"/>
    </location>
</feature>
<feature type="compositionally biased region" description="Basic and acidic residues" evidence="7">
    <location>
        <begin position="448"/>
        <end position="464"/>
    </location>
</feature>
<keyword evidence="4 9" id="KW-0418">Kinase</keyword>
<keyword evidence="10" id="KW-1185">Reference proteome</keyword>
<evidence type="ECO:0000256" key="3">
    <source>
        <dbReference type="ARBA" id="ARBA00022741"/>
    </source>
</evidence>
<accession>A0A154PI45</accession>
<organism evidence="9 10">
    <name type="scientific">Dufourea novaeangliae</name>
    <name type="common">Sweat bee</name>
    <dbReference type="NCBI Taxonomy" id="178035"/>
    <lineage>
        <taxon>Eukaryota</taxon>
        <taxon>Metazoa</taxon>
        <taxon>Ecdysozoa</taxon>
        <taxon>Arthropoda</taxon>
        <taxon>Hexapoda</taxon>
        <taxon>Insecta</taxon>
        <taxon>Pterygota</taxon>
        <taxon>Neoptera</taxon>
        <taxon>Endopterygota</taxon>
        <taxon>Hymenoptera</taxon>
        <taxon>Apocrita</taxon>
        <taxon>Aculeata</taxon>
        <taxon>Apoidea</taxon>
        <taxon>Anthophila</taxon>
        <taxon>Halictidae</taxon>
        <taxon>Rophitinae</taxon>
        <taxon>Dufourea</taxon>
    </lineage>
</organism>
<dbReference type="AlphaFoldDB" id="A0A154PI45"/>
<dbReference type="SMART" id="SM00220">
    <property type="entry name" value="S_TKc"/>
    <property type="match status" value="1"/>
</dbReference>
<feature type="compositionally biased region" description="Basic and acidic residues" evidence="7">
    <location>
        <begin position="31"/>
        <end position="40"/>
    </location>
</feature>
<dbReference type="GO" id="GO:0033316">
    <property type="term" value="P:meiotic spindle assembly checkpoint signaling"/>
    <property type="evidence" value="ECO:0007669"/>
    <property type="project" value="TreeGrafter"/>
</dbReference>
<proteinExistence type="predicted"/>
<keyword evidence="3 6" id="KW-0547">Nucleotide-binding</keyword>
<dbReference type="PANTHER" id="PTHR22974:SF21">
    <property type="entry name" value="DUAL SPECIFICITY PROTEIN KINASE TTK"/>
    <property type="match status" value="1"/>
</dbReference>
<gene>
    <name evidence="9" type="ORF">WN55_03062</name>
</gene>
<dbReference type="GO" id="GO:0005524">
    <property type="term" value="F:ATP binding"/>
    <property type="evidence" value="ECO:0007669"/>
    <property type="project" value="UniProtKB-UniRule"/>
</dbReference>
<dbReference type="GO" id="GO:0000776">
    <property type="term" value="C:kinetochore"/>
    <property type="evidence" value="ECO:0007669"/>
    <property type="project" value="TreeGrafter"/>
</dbReference>
<evidence type="ECO:0000259" key="8">
    <source>
        <dbReference type="PROSITE" id="PS50011"/>
    </source>
</evidence>
<dbReference type="GO" id="GO:0004712">
    <property type="term" value="F:protein serine/threonine/tyrosine kinase activity"/>
    <property type="evidence" value="ECO:0007669"/>
    <property type="project" value="TreeGrafter"/>
</dbReference>
<feature type="compositionally biased region" description="Basic and acidic residues" evidence="7">
    <location>
        <begin position="558"/>
        <end position="567"/>
    </location>
</feature>
<keyword evidence="1" id="KW-0723">Serine/threonine-protein kinase</keyword>
<feature type="region of interest" description="Disordered" evidence="7">
    <location>
        <begin position="438"/>
        <end position="465"/>
    </location>
</feature>
<feature type="compositionally biased region" description="Polar residues" evidence="7">
    <location>
        <begin position="438"/>
        <end position="447"/>
    </location>
</feature>
<dbReference type="GO" id="GO:0005634">
    <property type="term" value="C:nucleus"/>
    <property type="evidence" value="ECO:0007669"/>
    <property type="project" value="TreeGrafter"/>
</dbReference>
<dbReference type="PANTHER" id="PTHR22974">
    <property type="entry name" value="MIXED LINEAGE PROTEIN KINASE"/>
    <property type="match status" value="1"/>
</dbReference>
<evidence type="ECO:0000256" key="4">
    <source>
        <dbReference type="ARBA" id="ARBA00022777"/>
    </source>
</evidence>
<dbReference type="Proteomes" id="UP000076502">
    <property type="component" value="Unassembled WGS sequence"/>
</dbReference>
<dbReference type="GO" id="GO:0034501">
    <property type="term" value="P:protein localization to kinetochore"/>
    <property type="evidence" value="ECO:0007669"/>
    <property type="project" value="TreeGrafter"/>
</dbReference>
<protein>
    <submittedName>
        <fullName evidence="9">Dual specificity protein kinase Ttk</fullName>
    </submittedName>
</protein>
<feature type="compositionally biased region" description="Polar residues" evidence="7">
    <location>
        <begin position="64"/>
        <end position="92"/>
    </location>
</feature>
<dbReference type="SUPFAM" id="SSF56112">
    <property type="entry name" value="Protein kinase-like (PK-like)"/>
    <property type="match status" value="1"/>
</dbReference>
<evidence type="ECO:0000256" key="7">
    <source>
        <dbReference type="SAM" id="MobiDB-lite"/>
    </source>
</evidence>
<dbReference type="Gene3D" id="1.10.510.10">
    <property type="entry name" value="Transferase(Phosphotransferase) domain 1"/>
    <property type="match status" value="1"/>
</dbReference>
<dbReference type="InterPro" id="IPR000719">
    <property type="entry name" value="Prot_kinase_dom"/>
</dbReference>
<evidence type="ECO:0000313" key="9">
    <source>
        <dbReference type="EMBL" id="KZC11503.1"/>
    </source>
</evidence>
<dbReference type="InterPro" id="IPR011009">
    <property type="entry name" value="Kinase-like_dom_sf"/>
</dbReference>
<dbReference type="OrthoDB" id="20524at2759"/>
<dbReference type="GO" id="GO:0004674">
    <property type="term" value="F:protein serine/threonine kinase activity"/>
    <property type="evidence" value="ECO:0007669"/>
    <property type="project" value="UniProtKB-KW"/>
</dbReference>